<dbReference type="InterPro" id="IPR055924">
    <property type="entry name" value="DUF7501"/>
</dbReference>
<evidence type="ECO:0000313" key="2">
    <source>
        <dbReference type="Proteomes" id="UP001321047"/>
    </source>
</evidence>
<comment type="caution">
    <text evidence="1">The sequence shown here is derived from an EMBL/GenBank/DDBJ whole genome shotgun (WGS) entry which is preliminary data.</text>
</comment>
<dbReference type="EMBL" id="JAOPJZ010000005">
    <property type="protein sequence ID" value="MCU4752176.1"/>
    <property type="molecule type" value="Genomic_DNA"/>
</dbReference>
<keyword evidence="2" id="KW-1185">Reference proteome</keyword>
<name>A0AAP2Z7M2_9EURY</name>
<evidence type="ECO:0000313" key="1">
    <source>
        <dbReference type="EMBL" id="MCU4752176.1"/>
    </source>
</evidence>
<sequence>MSVHTTHWNDTETCPFCGGELADPGEGFITHIGHNSECRSEFETWRENVSSDLGGTWSG</sequence>
<accession>A0AAP2Z7M2</accession>
<dbReference type="Proteomes" id="UP001321047">
    <property type="component" value="Unassembled WGS sequence"/>
</dbReference>
<dbReference type="Pfam" id="PF24333">
    <property type="entry name" value="DUF7501"/>
    <property type="match status" value="1"/>
</dbReference>
<proteinExistence type="predicted"/>
<protein>
    <submittedName>
        <fullName evidence="1">Uncharacterized protein</fullName>
    </submittedName>
</protein>
<dbReference type="AlphaFoldDB" id="A0AAP2Z7M2"/>
<reference evidence="1 2" key="1">
    <citation type="submission" date="2022-09" db="EMBL/GenBank/DDBJ databases">
        <title>Enrichment on poylsaccharides allowed isolation of novel metabolic and taxonomic groups of Haloarchaea.</title>
        <authorList>
            <person name="Sorokin D.Y."/>
            <person name="Elcheninov A.G."/>
            <person name="Khizhniak T.V."/>
            <person name="Kolganova T.V."/>
            <person name="Kublanov I.V."/>
        </authorList>
    </citation>
    <scope>NUCLEOTIDE SEQUENCE [LARGE SCALE GENOMIC DNA]</scope>
    <source>
        <strain evidence="1 2">AArc-curdl1</strain>
    </source>
</reference>
<dbReference type="RefSeq" id="WP_342808513.1">
    <property type="nucleotide sequence ID" value="NZ_JAOPJZ010000005.1"/>
</dbReference>
<gene>
    <name evidence="1" type="ORF">OB919_09295</name>
</gene>
<organism evidence="1 2">
    <name type="scientific">Natronosalvus hydrolyticus</name>
    <dbReference type="NCBI Taxonomy" id="2979988"/>
    <lineage>
        <taxon>Archaea</taxon>
        <taxon>Methanobacteriati</taxon>
        <taxon>Methanobacteriota</taxon>
        <taxon>Stenosarchaea group</taxon>
        <taxon>Halobacteria</taxon>
        <taxon>Halobacteriales</taxon>
        <taxon>Natrialbaceae</taxon>
        <taxon>Natronosalvus</taxon>
    </lineage>
</organism>